<evidence type="ECO:0000256" key="2">
    <source>
        <dbReference type="ARBA" id="ARBA00022448"/>
    </source>
</evidence>
<protein>
    <recommendedName>
        <fullName evidence="12">Sec20 C-terminal domain-containing protein</fullName>
    </recommendedName>
</protein>
<evidence type="ECO:0000313" key="14">
    <source>
        <dbReference type="Proteomes" id="UP000275385"/>
    </source>
</evidence>
<dbReference type="GO" id="GO:0031201">
    <property type="term" value="C:SNARE complex"/>
    <property type="evidence" value="ECO:0007669"/>
    <property type="project" value="TreeGrafter"/>
</dbReference>
<accession>A0A420XY98</accession>
<dbReference type="Proteomes" id="UP000275385">
    <property type="component" value="Unassembled WGS sequence"/>
</dbReference>
<feature type="domain" description="Sec20 C-terminal" evidence="12">
    <location>
        <begin position="195"/>
        <end position="283"/>
    </location>
</feature>
<evidence type="ECO:0000256" key="1">
    <source>
        <dbReference type="ARBA" id="ARBA00004163"/>
    </source>
</evidence>
<dbReference type="Pfam" id="PF03908">
    <property type="entry name" value="Sec20"/>
    <property type="match status" value="1"/>
</dbReference>
<dbReference type="GO" id="GO:0006890">
    <property type="term" value="P:retrograde vesicle-mediated transport, Golgi to endoplasmic reticulum"/>
    <property type="evidence" value="ECO:0007669"/>
    <property type="project" value="InterPro"/>
</dbReference>
<evidence type="ECO:0000313" key="13">
    <source>
        <dbReference type="EMBL" id="RKU40641.1"/>
    </source>
</evidence>
<evidence type="ECO:0000256" key="8">
    <source>
        <dbReference type="ARBA" id="ARBA00023136"/>
    </source>
</evidence>
<keyword evidence="8" id="KW-0472">Membrane</keyword>
<feature type="region of interest" description="Disordered" evidence="11">
    <location>
        <begin position="144"/>
        <end position="187"/>
    </location>
</feature>
<evidence type="ECO:0000256" key="11">
    <source>
        <dbReference type="SAM" id="MobiDB-lite"/>
    </source>
</evidence>
<evidence type="ECO:0000259" key="12">
    <source>
        <dbReference type="Pfam" id="PF03908"/>
    </source>
</evidence>
<evidence type="ECO:0000256" key="6">
    <source>
        <dbReference type="ARBA" id="ARBA00022989"/>
    </source>
</evidence>
<reference evidence="13 14" key="1">
    <citation type="submission" date="2018-08" db="EMBL/GenBank/DDBJ databases">
        <title>Draft genome of the lignicolous fungus Coniochaeta pulveracea.</title>
        <authorList>
            <person name="Borstlap C.J."/>
            <person name="De Witt R.N."/>
            <person name="Botha A."/>
            <person name="Volschenk H."/>
        </authorList>
    </citation>
    <scope>NUCLEOTIDE SEQUENCE [LARGE SCALE GENOMIC DNA]</scope>
    <source>
        <strain evidence="13 14">CAB683</strain>
    </source>
</reference>
<keyword evidence="6" id="KW-1133">Transmembrane helix</keyword>
<keyword evidence="7 10" id="KW-0175">Coiled coil</keyword>
<comment type="subcellular location">
    <subcellularLocation>
        <location evidence="1">Endoplasmic reticulum membrane</location>
        <topology evidence="1">Single-pass type IV membrane protein</topology>
    </subcellularLocation>
</comment>
<comment type="caution">
    <text evidence="13">The sequence shown here is derived from an EMBL/GenBank/DDBJ whole genome shotgun (WGS) entry which is preliminary data.</text>
</comment>
<sequence length="437" mass="48847">MSFESLQDRLQALQETASQLQTLVIRLSNLKFQPGSVPISSTSDDGSNPATELGSEINQILREEEEDLELLIEEIADLKSGRPGSETEHAKARLKDGAERLAAELRDCRVRFRKAQLDARRNIEAAQRLERELLLASYSRVVSQASSAGPSRPDSPASSEEKGLVHTQLFPPGYRPGRKGKKEGMDEKERLMDASSSVTAALRRTHALVAGELSRSDFAKQTLVESTAALETLHQNYSGLDDTLQKSKHLLGTLLTSNKSDTWYLEMAMRCLFMTLAWLVFRRWIYGPAWWLVWLPIRTIWGVGTGTVALVAGGEDVRTNVEVRLRDGAINRVTGLDEQGRVSVPTLRTGQEKVEDGSTADADSMVEKIGRMVDEIESQLGDERKEDDELGEGPQRDLQVNDTDLEDQDVPNPMKRMWEEDKESSRRDEAGRAREEL</sequence>
<evidence type="ECO:0000256" key="4">
    <source>
        <dbReference type="ARBA" id="ARBA00022824"/>
    </source>
</evidence>
<keyword evidence="14" id="KW-1185">Reference proteome</keyword>
<evidence type="ECO:0000256" key="3">
    <source>
        <dbReference type="ARBA" id="ARBA00022692"/>
    </source>
</evidence>
<dbReference type="InterPro" id="IPR005606">
    <property type="entry name" value="Sec20"/>
</dbReference>
<keyword evidence="3" id="KW-0812">Transmembrane</keyword>
<dbReference type="PANTHER" id="PTHR12825:SF0">
    <property type="entry name" value="VESICLE TRANSPORT PROTEIN SEC20"/>
    <property type="match status" value="1"/>
</dbReference>
<dbReference type="GO" id="GO:0005484">
    <property type="term" value="F:SNAP receptor activity"/>
    <property type="evidence" value="ECO:0007669"/>
    <property type="project" value="InterPro"/>
</dbReference>
<name>A0A420XY98_9PEZI</name>
<dbReference type="STRING" id="177199.A0A420XY98"/>
<keyword evidence="2" id="KW-0813">Transport</keyword>
<dbReference type="InterPro" id="IPR056173">
    <property type="entry name" value="Sec20_C"/>
</dbReference>
<dbReference type="OrthoDB" id="46868at2759"/>
<dbReference type="PANTHER" id="PTHR12825">
    <property type="entry name" value="BNIP1-RELATED"/>
    <property type="match status" value="1"/>
</dbReference>
<evidence type="ECO:0000256" key="7">
    <source>
        <dbReference type="ARBA" id="ARBA00023054"/>
    </source>
</evidence>
<evidence type="ECO:0000256" key="5">
    <source>
        <dbReference type="ARBA" id="ARBA00022892"/>
    </source>
</evidence>
<evidence type="ECO:0000256" key="10">
    <source>
        <dbReference type="SAM" id="Coils"/>
    </source>
</evidence>
<dbReference type="EMBL" id="QVQW01000096">
    <property type="protein sequence ID" value="RKU40641.1"/>
    <property type="molecule type" value="Genomic_DNA"/>
</dbReference>
<dbReference type="AlphaFoldDB" id="A0A420XY98"/>
<feature type="coiled-coil region" evidence="10">
    <location>
        <begin position="3"/>
        <end position="30"/>
    </location>
</feature>
<gene>
    <name evidence="13" type="ORF">DL546_003826</name>
</gene>
<comment type="similarity">
    <text evidence="9">Belongs to the SEC20 family.</text>
</comment>
<organism evidence="13 14">
    <name type="scientific">Coniochaeta pulveracea</name>
    <dbReference type="NCBI Taxonomy" id="177199"/>
    <lineage>
        <taxon>Eukaryota</taxon>
        <taxon>Fungi</taxon>
        <taxon>Dikarya</taxon>
        <taxon>Ascomycota</taxon>
        <taxon>Pezizomycotina</taxon>
        <taxon>Sordariomycetes</taxon>
        <taxon>Sordariomycetidae</taxon>
        <taxon>Coniochaetales</taxon>
        <taxon>Coniochaetaceae</taxon>
        <taxon>Coniochaeta</taxon>
    </lineage>
</organism>
<feature type="region of interest" description="Disordered" evidence="11">
    <location>
        <begin position="341"/>
        <end position="364"/>
    </location>
</feature>
<evidence type="ECO:0000256" key="9">
    <source>
        <dbReference type="ARBA" id="ARBA00037934"/>
    </source>
</evidence>
<keyword evidence="4" id="KW-0256">Endoplasmic reticulum</keyword>
<feature type="compositionally biased region" description="Basic and acidic residues" evidence="11">
    <location>
        <begin position="416"/>
        <end position="437"/>
    </location>
</feature>
<feature type="region of interest" description="Disordered" evidence="11">
    <location>
        <begin position="378"/>
        <end position="437"/>
    </location>
</feature>
<proteinExistence type="inferred from homology"/>
<keyword evidence="5" id="KW-0931">ER-Golgi transport</keyword>
<dbReference type="GO" id="GO:0005789">
    <property type="term" value="C:endoplasmic reticulum membrane"/>
    <property type="evidence" value="ECO:0007669"/>
    <property type="project" value="UniProtKB-SubCell"/>
</dbReference>